<proteinExistence type="predicted"/>
<feature type="region of interest" description="Disordered" evidence="1">
    <location>
        <begin position="36"/>
        <end position="105"/>
    </location>
</feature>
<dbReference type="EMBL" id="BLXT01008342">
    <property type="protein sequence ID" value="GFO47688.1"/>
    <property type="molecule type" value="Genomic_DNA"/>
</dbReference>
<sequence length="105" mass="12139">MQQMSTEKNSELNKIATSSMELFNLIQGCAALRRESRELRSRSTKEKDFSLVSTKKPPKGRLGGSNMHNQHSRYEDRETIVFSSGDNQVTRRERTERIKSKHILV</sequence>
<comment type="caution">
    <text evidence="2">The sequence shown here is derived from an EMBL/GenBank/DDBJ whole genome shotgun (WGS) entry which is preliminary data.</text>
</comment>
<accession>A0AAV4DTR0</accession>
<organism evidence="2 3">
    <name type="scientific">Plakobranchus ocellatus</name>
    <dbReference type="NCBI Taxonomy" id="259542"/>
    <lineage>
        <taxon>Eukaryota</taxon>
        <taxon>Metazoa</taxon>
        <taxon>Spiralia</taxon>
        <taxon>Lophotrochozoa</taxon>
        <taxon>Mollusca</taxon>
        <taxon>Gastropoda</taxon>
        <taxon>Heterobranchia</taxon>
        <taxon>Euthyneura</taxon>
        <taxon>Panpulmonata</taxon>
        <taxon>Sacoglossa</taxon>
        <taxon>Placobranchoidea</taxon>
        <taxon>Plakobranchidae</taxon>
        <taxon>Plakobranchus</taxon>
    </lineage>
</organism>
<name>A0AAV4DTR0_9GAST</name>
<evidence type="ECO:0000313" key="3">
    <source>
        <dbReference type="Proteomes" id="UP000735302"/>
    </source>
</evidence>
<dbReference type="AlphaFoldDB" id="A0AAV4DTR0"/>
<keyword evidence="3" id="KW-1185">Reference proteome</keyword>
<evidence type="ECO:0000256" key="1">
    <source>
        <dbReference type="SAM" id="MobiDB-lite"/>
    </source>
</evidence>
<evidence type="ECO:0000313" key="2">
    <source>
        <dbReference type="EMBL" id="GFO47688.1"/>
    </source>
</evidence>
<feature type="compositionally biased region" description="Basic and acidic residues" evidence="1">
    <location>
        <begin position="89"/>
        <end position="98"/>
    </location>
</feature>
<dbReference type="Proteomes" id="UP000735302">
    <property type="component" value="Unassembled WGS sequence"/>
</dbReference>
<feature type="compositionally biased region" description="Basic and acidic residues" evidence="1">
    <location>
        <begin position="36"/>
        <end position="49"/>
    </location>
</feature>
<protein>
    <submittedName>
        <fullName evidence="2">Uncharacterized protein</fullName>
    </submittedName>
</protein>
<reference evidence="2 3" key="1">
    <citation type="journal article" date="2021" name="Elife">
        <title>Chloroplast acquisition without the gene transfer in kleptoplastic sea slugs, Plakobranchus ocellatus.</title>
        <authorList>
            <person name="Maeda T."/>
            <person name="Takahashi S."/>
            <person name="Yoshida T."/>
            <person name="Shimamura S."/>
            <person name="Takaki Y."/>
            <person name="Nagai Y."/>
            <person name="Toyoda A."/>
            <person name="Suzuki Y."/>
            <person name="Arimoto A."/>
            <person name="Ishii H."/>
            <person name="Satoh N."/>
            <person name="Nishiyama T."/>
            <person name="Hasebe M."/>
            <person name="Maruyama T."/>
            <person name="Minagawa J."/>
            <person name="Obokata J."/>
            <person name="Shigenobu S."/>
        </authorList>
    </citation>
    <scope>NUCLEOTIDE SEQUENCE [LARGE SCALE GENOMIC DNA]</scope>
</reference>
<gene>
    <name evidence="2" type="ORF">PoB_007419300</name>
</gene>